<keyword evidence="2" id="KW-0808">Transferase</keyword>
<dbReference type="GO" id="GO:0016758">
    <property type="term" value="F:hexosyltransferase activity"/>
    <property type="evidence" value="ECO:0007669"/>
    <property type="project" value="TreeGrafter"/>
</dbReference>
<dbReference type="PANTHER" id="PTHR34136">
    <property type="match status" value="1"/>
</dbReference>
<dbReference type="Proteomes" id="UP000015346">
    <property type="component" value="Unassembled WGS sequence"/>
</dbReference>
<proteinExistence type="predicted"/>
<name>S9SE62_9RHOB</name>
<dbReference type="OrthoDB" id="9771846at2"/>
<protein>
    <submittedName>
        <fullName evidence="3">Bacterial polymer biosynthesis protein, WecB/TagA/CpsF family</fullName>
    </submittedName>
</protein>
<evidence type="ECO:0000256" key="1">
    <source>
        <dbReference type="ARBA" id="ARBA00022676"/>
    </source>
</evidence>
<evidence type="ECO:0000313" key="3">
    <source>
        <dbReference type="EMBL" id="EPX84539.1"/>
    </source>
</evidence>
<dbReference type="AlphaFoldDB" id="S9SE62"/>
<evidence type="ECO:0000313" key="4">
    <source>
        <dbReference type="Proteomes" id="UP000015346"/>
    </source>
</evidence>
<comment type="caution">
    <text evidence="3">The sequence shown here is derived from an EMBL/GenBank/DDBJ whole genome shotgun (WGS) entry which is preliminary data.</text>
</comment>
<dbReference type="PANTHER" id="PTHR34136:SF1">
    <property type="entry name" value="UDP-N-ACETYL-D-MANNOSAMINURONIC ACID TRANSFERASE"/>
    <property type="match status" value="1"/>
</dbReference>
<dbReference type="HOGENOM" id="CLU_063203_0_1_5"/>
<keyword evidence="4" id="KW-1185">Reference proteome</keyword>
<dbReference type="EMBL" id="AOLV01000022">
    <property type="protein sequence ID" value="EPX84539.1"/>
    <property type="molecule type" value="Genomic_DNA"/>
</dbReference>
<dbReference type="Pfam" id="PF03808">
    <property type="entry name" value="Glyco_tran_WecG"/>
    <property type="match status" value="1"/>
</dbReference>
<dbReference type="STRING" id="1123069.ruthe_02123"/>
<dbReference type="NCBIfam" id="TIGR00696">
    <property type="entry name" value="wecG_tagA_cpsF"/>
    <property type="match status" value="1"/>
</dbReference>
<dbReference type="RefSeq" id="WP_021098207.1">
    <property type="nucleotide sequence ID" value="NZ_KE557322.1"/>
</dbReference>
<dbReference type="InterPro" id="IPR004629">
    <property type="entry name" value="WecG_TagA_CpsF"/>
</dbReference>
<reference evidence="3 4" key="1">
    <citation type="journal article" date="2013" name="Stand. Genomic Sci.">
        <title>Genome sequence of the reddish-pigmented Rubellimicrobium thermophilum type strain (DSM 16684(T)), a member of the Roseobacter clade.</title>
        <authorList>
            <person name="Fiebig A."/>
            <person name="Riedel T."/>
            <person name="Gronow S."/>
            <person name="Petersen J."/>
            <person name="Klenk H.P."/>
            <person name="Goker M."/>
        </authorList>
    </citation>
    <scope>NUCLEOTIDE SEQUENCE [LARGE SCALE GENOMIC DNA]</scope>
    <source>
        <strain evidence="3 4">DSM 16684</strain>
    </source>
</reference>
<organism evidence="3 4">
    <name type="scientific">Rubellimicrobium thermophilum DSM 16684</name>
    <dbReference type="NCBI Taxonomy" id="1123069"/>
    <lineage>
        <taxon>Bacteria</taxon>
        <taxon>Pseudomonadati</taxon>
        <taxon>Pseudomonadota</taxon>
        <taxon>Alphaproteobacteria</taxon>
        <taxon>Rhodobacterales</taxon>
        <taxon>Roseobacteraceae</taxon>
        <taxon>Rubellimicrobium</taxon>
    </lineage>
</organism>
<accession>S9SE62</accession>
<gene>
    <name evidence="3" type="ORF">ruthe_02123</name>
</gene>
<dbReference type="CDD" id="cd06533">
    <property type="entry name" value="Glyco_transf_WecG_TagA"/>
    <property type="match status" value="1"/>
</dbReference>
<evidence type="ECO:0000256" key="2">
    <source>
        <dbReference type="ARBA" id="ARBA00022679"/>
    </source>
</evidence>
<sequence length="251" mass="26671">MEFRVGDGSVAVTVPDEATLLAALTERLRNGRGFTVATLNLDHLAKLHRDGAFRAAYAQADLVTADGNPIVWLSRLAGRPVALLPGSDLIRPVLALCAREGAPVGLLGSSSAALERAAERLAAAIPDLVVCDRLAPPMGFDPAGPEAAAALDRMAQAGARVVLIALGAPKQERLAALGRGRHPGMGFLCIGAGLDFIAGHQRRAPLWMRRLALEWLWRLAGDPRRLAGRYARAAAALPRHARDALRMRRSS</sequence>
<keyword evidence="1" id="KW-0328">Glycosyltransferase</keyword>
<dbReference type="PATRIC" id="fig|1123069.3.peg.2098"/>